<dbReference type="SUPFAM" id="SSF49723">
    <property type="entry name" value="Lipase/lipooxygenase domain (PLAT/LH2 domain)"/>
    <property type="match status" value="1"/>
</dbReference>
<name>A0A3M6UP47_POCDA</name>
<dbReference type="PANTHER" id="PTHR46070">
    <property type="entry name" value="PINSTRIPE, ISOFORM A"/>
    <property type="match status" value="1"/>
</dbReference>
<dbReference type="InterPro" id="IPR037213">
    <property type="entry name" value="Run_dom_sf"/>
</dbReference>
<dbReference type="Gene3D" id="3.40.50.11500">
    <property type="match status" value="1"/>
</dbReference>
<evidence type="ECO:0000256" key="4">
    <source>
        <dbReference type="ARBA" id="ARBA00023136"/>
    </source>
</evidence>
<evidence type="ECO:0000313" key="11">
    <source>
        <dbReference type="Proteomes" id="UP000275408"/>
    </source>
</evidence>
<feature type="domain" description="PLAT" evidence="7">
    <location>
        <begin position="988"/>
        <end position="1096"/>
    </location>
</feature>
<gene>
    <name evidence="10" type="ORF">pdam_00007444</name>
</gene>
<accession>A0A3M6UP47</accession>
<evidence type="ECO:0000256" key="5">
    <source>
        <dbReference type="PROSITE-ProRule" id="PRU00152"/>
    </source>
</evidence>
<dbReference type="PROSITE" id="PS50826">
    <property type="entry name" value="RUN"/>
    <property type="match status" value="2"/>
</dbReference>
<protein>
    <recommendedName>
        <fullName evidence="12">UDENN domain-containing protein</fullName>
    </recommendedName>
</protein>
<reference evidence="10 11" key="1">
    <citation type="journal article" date="2018" name="Sci. Rep.">
        <title>Comparative analysis of the Pocillopora damicornis genome highlights role of immune system in coral evolution.</title>
        <authorList>
            <person name="Cunning R."/>
            <person name="Bay R.A."/>
            <person name="Gillette P."/>
            <person name="Baker A.C."/>
            <person name="Traylor-Knowles N."/>
        </authorList>
    </citation>
    <scope>NUCLEOTIDE SEQUENCE [LARGE SCALE GENOMIC DNA]</scope>
    <source>
        <strain evidence="10">RSMAS</strain>
        <tissue evidence="10">Whole animal</tissue>
    </source>
</reference>
<dbReference type="SUPFAM" id="SSF140741">
    <property type="entry name" value="RUN domain-like"/>
    <property type="match status" value="2"/>
</dbReference>
<dbReference type="Gene3D" id="3.30.450.200">
    <property type="match status" value="1"/>
</dbReference>
<dbReference type="SMART" id="SM00593">
    <property type="entry name" value="RUN"/>
    <property type="match status" value="2"/>
</dbReference>
<dbReference type="InterPro" id="IPR001024">
    <property type="entry name" value="PLAT/LH2_dom"/>
</dbReference>
<evidence type="ECO:0000313" key="10">
    <source>
        <dbReference type="EMBL" id="RMX55128.1"/>
    </source>
</evidence>
<dbReference type="InterPro" id="IPR037516">
    <property type="entry name" value="Tripartite_DENN"/>
</dbReference>
<dbReference type="Proteomes" id="UP000275408">
    <property type="component" value="Unassembled WGS sequence"/>
</dbReference>
<dbReference type="GO" id="GO:0016020">
    <property type="term" value="C:membrane"/>
    <property type="evidence" value="ECO:0007669"/>
    <property type="project" value="UniProtKB-SubCell"/>
</dbReference>
<dbReference type="InterPro" id="IPR004012">
    <property type="entry name" value="Run_dom"/>
</dbReference>
<dbReference type="InterPro" id="IPR005112">
    <property type="entry name" value="dDENN_dom"/>
</dbReference>
<evidence type="ECO:0008006" key="12">
    <source>
        <dbReference type="Google" id="ProtNLM"/>
    </source>
</evidence>
<dbReference type="GO" id="GO:0031267">
    <property type="term" value="F:small GTPase binding"/>
    <property type="evidence" value="ECO:0007669"/>
    <property type="project" value="InterPro"/>
</dbReference>
<organism evidence="10 11">
    <name type="scientific">Pocillopora damicornis</name>
    <name type="common">Cauliflower coral</name>
    <name type="synonym">Millepora damicornis</name>
    <dbReference type="NCBI Taxonomy" id="46731"/>
    <lineage>
        <taxon>Eukaryota</taxon>
        <taxon>Metazoa</taxon>
        <taxon>Cnidaria</taxon>
        <taxon>Anthozoa</taxon>
        <taxon>Hexacorallia</taxon>
        <taxon>Scleractinia</taxon>
        <taxon>Astrocoeniina</taxon>
        <taxon>Pocilloporidae</taxon>
        <taxon>Pocillopora</taxon>
    </lineage>
</organism>
<dbReference type="CDD" id="cd17677">
    <property type="entry name" value="RUN1_DENND5"/>
    <property type="match status" value="1"/>
</dbReference>
<dbReference type="Gene3D" id="2.60.60.20">
    <property type="entry name" value="PLAT/LH2 domain"/>
    <property type="match status" value="1"/>
</dbReference>
<keyword evidence="11" id="KW-1185">Reference proteome</keyword>
<dbReference type="InterPro" id="IPR036392">
    <property type="entry name" value="PLAT/LH2_dom_sf"/>
</dbReference>
<comment type="subcellular location">
    <subcellularLocation>
        <location evidence="1">Membrane</location>
    </subcellularLocation>
</comment>
<dbReference type="PROSITE" id="PS50211">
    <property type="entry name" value="DENN"/>
    <property type="match status" value="1"/>
</dbReference>
<dbReference type="PANTHER" id="PTHR46070:SF1">
    <property type="entry name" value="PINSTRIPE, ISOFORM A"/>
    <property type="match status" value="1"/>
</dbReference>
<dbReference type="CDD" id="cd17678">
    <property type="entry name" value="RUN2_DENND5"/>
    <property type="match status" value="1"/>
</dbReference>
<evidence type="ECO:0000259" key="7">
    <source>
        <dbReference type="PROSITE" id="PS50095"/>
    </source>
</evidence>
<evidence type="ECO:0000256" key="3">
    <source>
        <dbReference type="ARBA" id="ARBA00022737"/>
    </source>
</evidence>
<feature type="compositionally biased region" description="Basic residues" evidence="6">
    <location>
        <begin position="493"/>
        <end position="509"/>
    </location>
</feature>
<evidence type="ECO:0000256" key="1">
    <source>
        <dbReference type="ARBA" id="ARBA00004370"/>
    </source>
</evidence>
<dbReference type="Pfam" id="PF01477">
    <property type="entry name" value="PLAT"/>
    <property type="match status" value="1"/>
</dbReference>
<comment type="caution">
    <text evidence="5">Lacks conserved residue(s) required for the propagation of feature annotation.</text>
</comment>
<keyword evidence="3" id="KW-0677">Repeat</keyword>
<dbReference type="InterPro" id="IPR047278">
    <property type="entry name" value="DEN5A/B"/>
</dbReference>
<feature type="compositionally biased region" description="Polar residues" evidence="6">
    <location>
        <begin position="849"/>
        <end position="861"/>
    </location>
</feature>
<dbReference type="InterPro" id="IPR043153">
    <property type="entry name" value="DENN_C"/>
</dbReference>
<sequence>MSSSGCGRRFADYFVVSGLDLVTGLEADQLSGDSLHISPLERSYKAKVLMHFPSNVEWNPFDEDAVRMLCLPQGLTFKKESECHEQHFHSFLITREDGSRVYGCALTFYEIVKDAQICKAMDTLQAMHDAELAIAESRSRSKSPVLVTNNSAASLETDNRSEYLNTSSDMLNISNRKSFNVREDTLLVSKSISIIMPFPFISAGKGFLEQILRAAQNEENLQLPLESYIYNLLFEVPLPPPGKTMRFNCCDSSITCQRPGVNELPLFDYSFKALFTLLGIENIVKLFTCTLLEQQILLLSNDFHKFMLVAESVTGILFPFVWQHVYVPILPAALSHFLDAPVPFLMGIYCASEEDKNNLCLPSEASLCLVDIDNCTVSMPEDLPVFPDEQELIEELTDTLKRFNVCLPQESLSQPGSGMNSLENSLEIPPENSFSQTANGSSDYETGSNCDSPQGSPRSKSPISGSPLTGSPLSGSPRSGSPRSGSPVLEAKKIKHKDSPKRSHRMKARGKVESKVPKSKSSTSLDITKNPRLQAIAAIAERTGIIAPISTPKQDLEDWTSNREEMQNFDKASFLSDQPQQFLPFLSPFTETQMFASFIDMKIMGTWEDPDPRLAVFDQRVENLKTRLGITRSPSYEKCMTFRNAVQVLLRRSNSVDHMATQPHNLNISEKKVSSSGYFMNLSSEVLCDGPNSKSGHQSKVKWRKKSRQQQQSEHIFLNTTQDGKKMRDKLATSIKKYMQEAKAKNTQFGDMALESTQTGFIQKLLKECKQKTKRILVQKMGQEAVDLGHSDANVSGVEENTLIASLCDLVERIWSHGLQTREGKSAVWSHLLAFQLECEELEEEIVDSQDTNSLSPSAANKETDKQSQLRRRCTSPDIAKMLQSVQLSEQQSTFGSILADMSHVQGMAEIKTDIGHARAWIRLTLEKKVISRHLKQLLSNTNLLRERYKDYAFLRTEEEKEQFLYHLLSLTAVDFFCFTNGFQNTAITYKVVIKTGKQLGGSTTTAQSWMTLAGSIADTGVMNIPKNENEFRFQHANLGVLTTLRIGHDNTGYSPGLFIEQIIVKNEVTSHIYRFSCGRWLAKNMDDGSTERLLVAELMKTKGTEEDGNLAEVCRLSPQRRSPVLSRKNRERIRIPEVQERVADAVNNIVKHFYKPEKERGNLTYLLCGDGGLCQALEQVFQCGFRSSRLFRNNFFIWDILEKGQQYLSSAEEDSDQADPMKRPRRTYCSVITRINNASHTIGKDGKFQSFVCLGARDHLLHNWFELLSTCPATTNMYDTPSFFRDSGLMQFLVELLQTLVEFNITLEASLLKGIS</sequence>
<dbReference type="Pfam" id="PF02759">
    <property type="entry name" value="RUN"/>
    <property type="match status" value="2"/>
</dbReference>
<feature type="compositionally biased region" description="Polar residues" evidence="6">
    <location>
        <begin position="432"/>
        <end position="459"/>
    </location>
</feature>
<dbReference type="SMART" id="SM00800">
    <property type="entry name" value="uDENN"/>
    <property type="match status" value="1"/>
</dbReference>
<proteinExistence type="inferred from homology"/>
<feature type="domain" description="RUN" evidence="9">
    <location>
        <begin position="1165"/>
        <end position="1313"/>
    </location>
</feature>
<dbReference type="PROSITE" id="PS50095">
    <property type="entry name" value="PLAT"/>
    <property type="match status" value="1"/>
</dbReference>
<evidence type="ECO:0000256" key="2">
    <source>
        <dbReference type="ARBA" id="ARBA00006664"/>
    </source>
</evidence>
<feature type="domain" description="RUN" evidence="9">
    <location>
        <begin position="798"/>
        <end position="984"/>
    </location>
</feature>
<evidence type="ECO:0000259" key="8">
    <source>
        <dbReference type="PROSITE" id="PS50211"/>
    </source>
</evidence>
<dbReference type="STRING" id="46731.A0A3M6UP47"/>
<dbReference type="Pfam" id="PF02141">
    <property type="entry name" value="DENN"/>
    <property type="match status" value="1"/>
</dbReference>
<comment type="caution">
    <text evidence="10">The sequence shown here is derived from an EMBL/GenBank/DDBJ whole genome shotgun (WGS) entry which is preliminary data.</text>
</comment>
<keyword evidence="4" id="KW-0472">Membrane</keyword>
<feature type="compositionally biased region" description="Low complexity" evidence="6">
    <location>
        <begin position="461"/>
        <end position="487"/>
    </location>
</feature>
<dbReference type="InterPro" id="IPR001194">
    <property type="entry name" value="cDENN_dom"/>
</dbReference>
<dbReference type="InterPro" id="IPR005113">
    <property type="entry name" value="uDENN_dom"/>
</dbReference>
<dbReference type="SMART" id="SM00799">
    <property type="entry name" value="DENN"/>
    <property type="match status" value="1"/>
</dbReference>
<feature type="domain" description="UDENN" evidence="8">
    <location>
        <begin position="28"/>
        <end position="609"/>
    </location>
</feature>
<feature type="compositionally biased region" description="Polar residues" evidence="6">
    <location>
        <begin position="412"/>
        <end position="424"/>
    </location>
</feature>
<dbReference type="EMBL" id="RCHS01001119">
    <property type="protein sequence ID" value="RMX55128.1"/>
    <property type="molecule type" value="Genomic_DNA"/>
</dbReference>
<feature type="region of interest" description="Disordered" evidence="6">
    <location>
        <begin position="690"/>
        <end position="713"/>
    </location>
</feature>
<dbReference type="Pfam" id="PF03456">
    <property type="entry name" value="uDENN"/>
    <property type="match status" value="1"/>
</dbReference>
<dbReference type="GO" id="GO:0005085">
    <property type="term" value="F:guanyl-nucleotide exchange factor activity"/>
    <property type="evidence" value="ECO:0007669"/>
    <property type="project" value="InterPro"/>
</dbReference>
<evidence type="ECO:0000259" key="9">
    <source>
        <dbReference type="PROSITE" id="PS50826"/>
    </source>
</evidence>
<feature type="region of interest" description="Disordered" evidence="6">
    <location>
        <begin position="412"/>
        <end position="525"/>
    </location>
</feature>
<feature type="compositionally biased region" description="Basic residues" evidence="6">
    <location>
        <begin position="697"/>
        <end position="708"/>
    </location>
</feature>
<dbReference type="OrthoDB" id="6019893at2759"/>
<feature type="region of interest" description="Disordered" evidence="6">
    <location>
        <begin position="848"/>
        <end position="872"/>
    </location>
</feature>
<dbReference type="Pfam" id="PF03455">
    <property type="entry name" value="dDENN"/>
    <property type="match status" value="1"/>
</dbReference>
<dbReference type="Gene3D" id="1.20.58.900">
    <property type="match status" value="3"/>
</dbReference>
<comment type="similarity">
    <text evidence="2">Belongs to the RAB6IP1 family.</text>
</comment>
<evidence type="ECO:0000256" key="6">
    <source>
        <dbReference type="SAM" id="MobiDB-lite"/>
    </source>
</evidence>